<gene>
    <name evidence="5 8" type="primary">folE</name>
    <name evidence="8" type="ORF">RS83_01625</name>
</gene>
<dbReference type="InterPro" id="IPR043134">
    <property type="entry name" value="GTP-CH-I_N"/>
</dbReference>
<comment type="caution">
    <text evidence="8">The sequence shown here is derived from an EMBL/GenBank/DDBJ whole genome shotgun (WGS) entry which is preliminary data.</text>
</comment>
<dbReference type="EMBL" id="JYIW01000023">
    <property type="protein sequence ID" value="KJL29605.1"/>
    <property type="molecule type" value="Genomic_DNA"/>
</dbReference>
<feature type="compositionally biased region" description="Low complexity" evidence="6">
    <location>
        <begin position="206"/>
        <end position="216"/>
    </location>
</feature>
<comment type="subunit">
    <text evidence="5">Homopolymer.</text>
</comment>
<dbReference type="InterPro" id="IPR043133">
    <property type="entry name" value="GTP-CH-I_C/QueF"/>
</dbReference>
<evidence type="ECO:0000256" key="1">
    <source>
        <dbReference type="ARBA" id="ARBA00001052"/>
    </source>
</evidence>
<dbReference type="SUPFAM" id="SSF55620">
    <property type="entry name" value="Tetrahydrobiopterin biosynthesis enzymes-like"/>
    <property type="match status" value="1"/>
</dbReference>
<evidence type="ECO:0000256" key="5">
    <source>
        <dbReference type="HAMAP-Rule" id="MF_00223"/>
    </source>
</evidence>
<dbReference type="PANTHER" id="PTHR11109">
    <property type="entry name" value="GTP CYCLOHYDROLASE I"/>
    <property type="match status" value="1"/>
</dbReference>
<dbReference type="InterPro" id="IPR020602">
    <property type="entry name" value="GTP_CycHdrlase_I_dom"/>
</dbReference>
<dbReference type="Proteomes" id="UP000033640">
    <property type="component" value="Unassembled WGS sequence"/>
</dbReference>
<dbReference type="AlphaFoldDB" id="A0A0F0LBC1"/>
<dbReference type="GO" id="GO:0003934">
    <property type="term" value="F:GTP cyclohydrolase I activity"/>
    <property type="evidence" value="ECO:0007669"/>
    <property type="project" value="UniProtKB-UniRule"/>
</dbReference>
<dbReference type="GO" id="GO:0006730">
    <property type="term" value="P:one-carbon metabolic process"/>
    <property type="evidence" value="ECO:0007669"/>
    <property type="project" value="UniProtKB-UniRule"/>
</dbReference>
<dbReference type="PATRIC" id="fig|82380.11.peg.1663"/>
<dbReference type="EC" id="3.5.4.16" evidence="5"/>
<feature type="binding site" evidence="5">
    <location>
        <position position="88"/>
    </location>
    <ligand>
        <name>Zn(2+)</name>
        <dbReference type="ChEBI" id="CHEBI:29105"/>
    </ligand>
</feature>
<comment type="similarity">
    <text evidence="5">Belongs to the GTP cyclohydrolase I family.</text>
</comment>
<feature type="domain" description="GTP cyclohydrolase I" evidence="7">
    <location>
        <begin position="9"/>
        <end position="191"/>
    </location>
</feature>
<dbReference type="GO" id="GO:0005525">
    <property type="term" value="F:GTP binding"/>
    <property type="evidence" value="ECO:0007669"/>
    <property type="project" value="UniProtKB-KW"/>
</dbReference>
<name>A0A0F0LBC1_9MICO</name>
<dbReference type="NCBIfam" id="NF006826">
    <property type="entry name" value="PRK09347.1-3"/>
    <property type="match status" value="1"/>
</dbReference>
<feature type="region of interest" description="Disordered" evidence="6">
    <location>
        <begin position="197"/>
        <end position="216"/>
    </location>
</feature>
<dbReference type="PANTHER" id="PTHR11109:SF7">
    <property type="entry name" value="GTP CYCLOHYDROLASE 1"/>
    <property type="match status" value="1"/>
</dbReference>
<protein>
    <recommendedName>
        <fullName evidence="5">GTP cyclohydrolase 1</fullName>
        <ecNumber evidence="5">3.5.4.16</ecNumber>
    </recommendedName>
    <alternativeName>
        <fullName evidence="5">GTP cyclohydrolase I</fullName>
        <shortName evidence="5">GTP-CH-I</shortName>
    </alternativeName>
</protein>
<sequence length="238" mass="24470">MAVDRARVERLTRELLEAIGEDPDRPGLKQTPTRMGELYSEFFSGVGADAAEPLARTISVTRGPAPDTLPSGAVLLRDIRFRSVCEHHLLPFAGRAHLAYLPGEQVVGLGALVKVVEILASRPQVQERLGEQIADTIAGHLDTRGVLVVLDASHGCVTMRGGRQPEASTLTIAARGEYTDPVARAELITLIGASTGSATQGGGAATQGAGASTGSATQWVGSATQGVGSAAQGAGAQG</sequence>
<keyword evidence="3 5" id="KW-0554">One-carbon metabolism</keyword>
<keyword evidence="5" id="KW-0547">Nucleotide-binding</keyword>
<dbReference type="NCBIfam" id="NF006825">
    <property type="entry name" value="PRK09347.1-2"/>
    <property type="match status" value="1"/>
</dbReference>
<comment type="catalytic activity">
    <reaction evidence="1 5">
        <text>GTP + H2O = 7,8-dihydroneopterin 3'-triphosphate + formate + H(+)</text>
        <dbReference type="Rhea" id="RHEA:17473"/>
        <dbReference type="ChEBI" id="CHEBI:15377"/>
        <dbReference type="ChEBI" id="CHEBI:15378"/>
        <dbReference type="ChEBI" id="CHEBI:15740"/>
        <dbReference type="ChEBI" id="CHEBI:37565"/>
        <dbReference type="ChEBI" id="CHEBI:58462"/>
        <dbReference type="EC" id="3.5.4.16"/>
    </reaction>
</comment>
<evidence type="ECO:0000256" key="3">
    <source>
        <dbReference type="ARBA" id="ARBA00022563"/>
    </source>
</evidence>
<evidence type="ECO:0000259" key="7">
    <source>
        <dbReference type="Pfam" id="PF01227"/>
    </source>
</evidence>
<dbReference type="InterPro" id="IPR001474">
    <property type="entry name" value="GTP_CycHdrlase_I"/>
</dbReference>
<keyword evidence="5" id="KW-0479">Metal-binding</keyword>
<dbReference type="Gene3D" id="3.30.1130.10">
    <property type="match status" value="1"/>
</dbReference>
<reference evidence="8 9" key="1">
    <citation type="submission" date="2015-02" db="EMBL/GenBank/DDBJ databases">
        <title>Draft genome sequences of ten Microbacterium spp. with emphasis on heavy metal contaminated environments.</title>
        <authorList>
            <person name="Corretto E."/>
        </authorList>
    </citation>
    <scope>NUCLEOTIDE SEQUENCE [LARGE SCALE GENOMIC DNA]</scope>
    <source>
        <strain evidence="8 9">BEL4b</strain>
    </source>
</reference>
<proteinExistence type="inferred from homology"/>
<evidence type="ECO:0000256" key="4">
    <source>
        <dbReference type="ARBA" id="ARBA00022801"/>
    </source>
</evidence>
<dbReference type="UniPathway" id="UPA00848">
    <property type="reaction ID" value="UER00151"/>
</dbReference>
<dbReference type="Gene3D" id="1.10.286.10">
    <property type="match status" value="1"/>
</dbReference>
<dbReference type="GO" id="GO:0006729">
    <property type="term" value="P:tetrahydrobiopterin biosynthetic process"/>
    <property type="evidence" value="ECO:0007669"/>
    <property type="project" value="TreeGrafter"/>
</dbReference>
<keyword evidence="5" id="KW-0862">Zinc</keyword>
<dbReference type="HAMAP" id="MF_00223">
    <property type="entry name" value="FolE"/>
    <property type="match status" value="1"/>
</dbReference>
<dbReference type="GO" id="GO:0008270">
    <property type="term" value="F:zinc ion binding"/>
    <property type="evidence" value="ECO:0007669"/>
    <property type="project" value="UniProtKB-UniRule"/>
</dbReference>
<evidence type="ECO:0000313" key="8">
    <source>
        <dbReference type="EMBL" id="KJL29605.1"/>
    </source>
</evidence>
<accession>A0A0F0LBC1</accession>
<dbReference type="GO" id="GO:0046654">
    <property type="term" value="P:tetrahydrofolate biosynthetic process"/>
    <property type="evidence" value="ECO:0007669"/>
    <property type="project" value="UniProtKB-UniRule"/>
</dbReference>
<evidence type="ECO:0000256" key="2">
    <source>
        <dbReference type="ARBA" id="ARBA00005080"/>
    </source>
</evidence>
<evidence type="ECO:0000256" key="6">
    <source>
        <dbReference type="SAM" id="MobiDB-lite"/>
    </source>
</evidence>
<dbReference type="Pfam" id="PF01227">
    <property type="entry name" value="GTP_cyclohydroI"/>
    <property type="match status" value="1"/>
</dbReference>
<keyword evidence="4 5" id="KW-0378">Hydrolase</keyword>
<organism evidence="8 9">
    <name type="scientific">Microbacterium oxydans</name>
    <dbReference type="NCBI Taxonomy" id="82380"/>
    <lineage>
        <taxon>Bacteria</taxon>
        <taxon>Bacillati</taxon>
        <taxon>Actinomycetota</taxon>
        <taxon>Actinomycetes</taxon>
        <taxon>Micrococcales</taxon>
        <taxon>Microbacteriaceae</taxon>
        <taxon>Microbacterium</taxon>
    </lineage>
</organism>
<feature type="binding site" evidence="5">
    <location>
        <position position="156"/>
    </location>
    <ligand>
        <name>Zn(2+)</name>
        <dbReference type="ChEBI" id="CHEBI:29105"/>
    </ligand>
</feature>
<keyword evidence="5" id="KW-0342">GTP-binding</keyword>
<comment type="pathway">
    <text evidence="2 5">Cofactor biosynthesis; 7,8-dihydroneopterin triphosphate biosynthesis; 7,8-dihydroneopterin triphosphate from GTP: step 1/1.</text>
</comment>
<dbReference type="GO" id="GO:0005737">
    <property type="term" value="C:cytoplasm"/>
    <property type="evidence" value="ECO:0007669"/>
    <property type="project" value="TreeGrafter"/>
</dbReference>
<evidence type="ECO:0000313" key="9">
    <source>
        <dbReference type="Proteomes" id="UP000033640"/>
    </source>
</evidence>
<feature type="binding site" evidence="5">
    <location>
        <position position="85"/>
    </location>
    <ligand>
        <name>Zn(2+)</name>
        <dbReference type="ChEBI" id="CHEBI:29105"/>
    </ligand>
</feature>
<dbReference type="FunFam" id="3.30.1130.10:FF:000001">
    <property type="entry name" value="GTP cyclohydrolase 1"/>
    <property type="match status" value="1"/>
</dbReference>